<dbReference type="EMBL" id="CP152276">
    <property type="protein sequence ID" value="XAE42684.1"/>
    <property type="molecule type" value="Genomic_DNA"/>
</dbReference>
<organism evidence="5 6">
    <name type="scientific">Nguyenibacter vanlangensis</name>
    <dbReference type="NCBI Taxonomy" id="1216886"/>
    <lineage>
        <taxon>Bacteria</taxon>
        <taxon>Pseudomonadati</taxon>
        <taxon>Pseudomonadota</taxon>
        <taxon>Alphaproteobacteria</taxon>
        <taxon>Acetobacterales</taxon>
        <taxon>Acetobacteraceae</taxon>
        <taxon>Nguyenibacter</taxon>
    </lineage>
</organism>
<keyword evidence="3" id="KW-0804">Transcription</keyword>
<dbReference type="InterPro" id="IPR000835">
    <property type="entry name" value="HTH_MarR-typ"/>
</dbReference>
<reference evidence="5 6" key="1">
    <citation type="submission" date="2024-04" db="EMBL/GenBank/DDBJ databases">
        <title>Complete genome sequence of Nguyenibacter vanlangesis HBCM-1154, a strain capable of nitrogen fixation, IAA production, and phosphorus solubilization isolated from sugarcane soil.</title>
        <authorList>
            <person name="MY HANH P."/>
        </authorList>
    </citation>
    <scope>NUCLEOTIDE SEQUENCE [LARGE SCALE GENOMIC DNA]</scope>
    <source>
        <strain evidence="5 6">HBCM 1154</strain>
    </source>
</reference>
<dbReference type="SMART" id="SM00347">
    <property type="entry name" value="HTH_MARR"/>
    <property type="match status" value="1"/>
</dbReference>
<name>A0ABZ3D539_9PROT</name>
<evidence type="ECO:0000313" key="6">
    <source>
        <dbReference type="Proteomes" id="UP001449795"/>
    </source>
</evidence>
<dbReference type="PANTHER" id="PTHR33164">
    <property type="entry name" value="TRANSCRIPTIONAL REGULATOR, MARR FAMILY"/>
    <property type="match status" value="1"/>
</dbReference>
<protein>
    <submittedName>
        <fullName evidence="5">MarR family transcriptional regulator</fullName>
    </submittedName>
</protein>
<dbReference type="SUPFAM" id="SSF46785">
    <property type="entry name" value="Winged helix' DNA-binding domain"/>
    <property type="match status" value="1"/>
</dbReference>
<dbReference type="Proteomes" id="UP001449795">
    <property type="component" value="Chromosome"/>
</dbReference>
<accession>A0ABZ3D539</accession>
<dbReference type="PANTHER" id="PTHR33164:SF64">
    <property type="entry name" value="TRANSCRIPTIONAL REGULATOR SLYA"/>
    <property type="match status" value="1"/>
</dbReference>
<feature type="domain" description="HTH marR-type" evidence="4">
    <location>
        <begin position="29"/>
        <end position="161"/>
    </location>
</feature>
<sequence length="165" mass="18636">MQIPSERTVISADIRQKMATVLDADAMSAIELMFSLRSVVQGLDNVFTRWLEKDALTPGRWQVLVILWAADAPIPHRVIVQTLKVSRATVSGLVEALLAQAYVEVAEDPQDRRQVLVALTSKGEQTTLRLLHENTHLLQHIFRNIRAEIHELKNILSRIEGNLSR</sequence>
<evidence type="ECO:0000256" key="1">
    <source>
        <dbReference type="ARBA" id="ARBA00023015"/>
    </source>
</evidence>
<evidence type="ECO:0000256" key="2">
    <source>
        <dbReference type="ARBA" id="ARBA00023125"/>
    </source>
</evidence>
<dbReference type="InterPro" id="IPR039422">
    <property type="entry name" value="MarR/SlyA-like"/>
</dbReference>
<dbReference type="InterPro" id="IPR036390">
    <property type="entry name" value="WH_DNA-bd_sf"/>
</dbReference>
<keyword evidence="6" id="KW-1185">Reference proteome</keyword>
<dbReference type="Pfam" id="PF12802">
    <property type="entry name" value="MarR_2"/>
    <property type="match status" value="1"/>
</dbReference>
<dbReference type="PROSITE" id="PS50995">
    <property type="entry name" value="HTH_MARR_2"/>
    <property type="match status" value="1"/>
</dbReference>
<evidence type="ECO:0000256" key="3">
    <source>
        <dbReference type="ARBA" id="ARBA00023163"/>
    </source>
</evidence>
<evidence type="ECO:0000313" key="5">
    <source>
        <dbReference type="EMBL" id="XAE42684.1"/>
    </source>
</evidence>
<dbReference type="InterPro" id="IPR036388">
    <property type="entry name" value="WH-like_DNA-bd_sf"/>
</dbReference>
<keyword evidence="1" id="KW-0805">Transcription regulation</keyword>
<dbReference type="RefSeq" id="WP_342628344.1">
    <property type="nucleotide sequence ID" value="NZ_CP152276.1"/>
</dbReference>
<keyword evidence="2" id="KW-0238">DNA-binding</keyword>
<proteinExistence type="predicted"/>
<gene>
    <name evidence="5" type="ORF">AAC691_20965</name>
</gene>
<dbReference type="Gene3D" id="1.10.10.10">
    <property type="entry name" value="Winged helix-like DNA-binding domain superfamily/Winged helix DNA-binding domain"/>
    <property type="match status" value="1"/>
</dbReference>
<evidence type="ECO:0000259" key="4">
    <source>
        <dbReference type="PROSITE" id="PS50995"/>
    </source>
</evidence>